<dbReference type="Proteomes" id="UP001061361">
    <property type="component" value="Chromosome"/>
</dbReference>
<dbReference type="InterPro" id="IPR013429">
    <property type="entry name" value="Regulatory_FmdB_Zinc_ribbon"/>
</dbReference>
<accession>A0ABM8AQM9</accession>
<evidence type="ECO:0000313" key="3">
    <source>
        <dbReference type="Proteomes" id="UP001061361"/>
    </source>
</evidence>
<reference evidence="2" key="1">
    <citation type="submission" date="2022-08" db="EMBL/GenBank/DDBJ databases">
        <title>Genome Sequence of the sulphate-reducing bacterium, Pseudodesulfovibrio portus JCM14722.</title>
        <authorList>
            <person name="Kondo R."/>
            <person name="Kataoka T."/>
        </authorList>
    </citation>
    <scope>NUCLEOTIDE SEQUENCE</scope>
    <source>
        <strain evidence="2">JCM 14722</strain>
    </source>
</reference>
<name>A0ABM8AQM9_9BACT</name>
<feature type="domain" description="Putative regulatory protein FmdB zinc ribbon" evidence="1">
    <location>
        <begin position="1"/>
        <end position="41"/>
    </location>
</feature>
<dbReference type="SMART" id="SM00834">
    <property type="entry name" value="CxxC_CXXC_SSSS"/>
    <property type="match status" value="1"/>
</dbReference>
<organism evidence="2 3">
    <name type="scientific">Pseudodesulfovibrio portus</name>
    <dbReference type="NCBI Taxonomy" id="231439"/>
    <lineage>
        <taxon>Bacteria</taxon>
        <taxon>Pseudomonadati</taxon>
        <taxon>Thermodesulfobacteriota</taxon>
        <taxon>Desulfovibrionia</taxon>
        <taxon>Desulfovibrionales</taxon>
        <taxon>Desulfovibrionaceae</taxon>
    </lineage>
</organism>
<sequence length="69" mass="7163">MPIYEYACKECGHEFEELIFSQKDEVVCPRCGSGNTEKLMSACAAKVDSPGPDFNALKNTGGGCGGGGG</sequence>
<protein>
    <recommendedName>
        <fullName evidence="1">Putative regulatory protein FmdB zinc ribbon domain-containing protein</fullName>
    </recommendedName>
</protein>
<gene>
    <name evidence="2" type="ORF">JCM14722_12720</name>
</gene>
<evidence type="ECO:0000259" key="1">
    <source>
        <dbReference type="SMART" id="SM00834"/>
    </source>
</evidence>
<dbReference type="Pfam" id="PF09723">
    <property type="entry name" value="Zn_ribbon_8"/>
    <property type="match status" value="1"/>
</dbReference>
<proteinExistence type="predicted"/>
<dbReference type="EMBL" id="AP026708">
    <property type="protein sequence ID" value="BDQ33730.1"/>
    <property type="molecule type" value="Genomic_DNA"/>
</dbReference>
<keyword evidence="3" id="KW-1185">Reference proteome</keyword>
<evidence type="ECO:0000313" key="2">
    <source>
        <dbReference type="EMBL" id="BDQ33730.1"/>
    </source>
</evidence>
<dbReference type="RefSeq" id="WP_264983788.1">
    <property type="nucleotide sequence ID" value="NZ_AP026708.1"/>
</dbReference>
<dbReference type="Gene3D" id="2.20.28.30">
    <property type="entry name" value="RNA polymerase ii, chain L"/>
    <property type="match status" value="1"/>
</dbReference>
<dbReference type="NCBIfam" id="TIGR02605">
    <property type="entry name" value="CxxC_CxxC_SSSS"/>
    <property type="match status" value="1"/>
</dbReference>